<evidence type="ECO:0000313" key="2">
    <source>
        <dbReference type="Proteomes" id="UP000665020"/>
    </source>
</evidence>
<accession>A0A8A7K6B0</accession>
<proteinExistence type="predicted"/>
<dbReference type="EMBL" id="CP046640">
    <property type="protein sequence ID" value="QTL96891.1"/>
    <property type="molecule type" value="Genomic_DNA"/>
</dbReference>
<dbReference type="Proteomes" id="UP000665020">
    <property type="component" value="Chromosome"/>
</dbReference>
<keyword evidence="2" id="KW-1185">Reference proteome</keyword>
<dbReference type="KEGG" id="ifn:GM661_02320"/>
<sequence length="202" mass="22125">MRRYVVGFLFLVVLVNVAGSVMAVDRLLEMPTAGLIHGDVLVRGEIIPGSHRNIEGVFALADRVQLGVVGNYLDKDDELETAGSLKLLLFDEKDGFPSVSIGAREKDFYFVMSKNLGHDIRAHLGIGNGEFDGLFLGFNKLINPVAVQTSSSTGVPLPINLMAEYANRQVNLGVRVYFREAIAVDAGLMDFEKVKLGMNYSF</sequence>
<name>A0A8A7K6B0_9FIRM</name>
<dbReference type="RefSeq" id="WP_230868569.1">
    <property type="nucleotide sequence ID" value="NZ_CP046640.1"/>
</dbReference>
<organism evidence="1 2">
    <name type="scientific">Iocasia fonsfrigidae</name>
    <dbReference type="NCBI Taxonomy" id="2682810"/>
    <lineage>
        <taxon>Bacteria</taxon>
        <taxon>Bacillati</taxon>
        <taxon>Bacillota</taxon>
        <taxon>Clostridia</taxon>
        <taxon>Halanaerobiales</taxon>
        <taxon>Halanaerobiaceae</taxon>
        <taxon>Iocasia</taxon>
    </lineage>
</organism>
<dbReference type="AlphaFoldDB" id="A0A8A7K6B0"/>
<protein>
    <submittedName>
        <fullName evidence="1">Uncharacterized protein</fullName>
    </submittedName>
</protein>
<gene>
    <name evidence="1" type="ORF">GM661_02320</name>
</gene>
<reference evidence="1" key="1">
    <citation type="submission" date="2019-12" db="EMBL/GenBank/DDBJ databases">
        <authorList>
            <person name="zhang j."/>
            <person name="sun C.M."/>
        </authorList>
    </citation>
    <scope>NUCLEOTIDE SEQUENCE</scope>
    <source>
        <strain evidence="1">NS-1</strain>
    </source>
</reference>
<evidence type="ECO:0000313" key="1">
    <source>
        <dbReference type="EMBL" id="QTL96891.1"/>
    </source>
</evidence>